<dbReference type="GO" id="GO:0003700">
    <property type="term" value="F:DNA-binding transcription factor activity"/>
    <property type="evidence" value="ECO:0007669"/>
    <property type="project" value="InterPro"/>
</dbReference>
<keyword evidence="4" id="KW-0804">Transcription</keyword>
<dbReference type="SMART" id="SM00422">
    <property type="entry name" value="HTH_MERR"/>
    <property type="match status" value="1"/>
</dbReference>
<accession>A0A1G9UBQ2</accession>
<dbReference type="PROSITE" id="PS50937">
    <property type="entry name" value="HTH_MERR_2"/>
    <property type="match status" value="1"/>
</dbReference>
<dbReference type="SUPFAM" id="SSF46955">
    <property type="entry name" value="Putative DNA-binding domain"/>
    <property type="match status" value="1"/>
</dbReference>
<evidence type="ECO:0000313" key="7">
    <source>
        <dbReference type="EMBL" id="SDM56965.1"/>
    </source>
</evidence>
<dbReference type="PANTHER" id="PTHR30204:SF69">
    <property type="entry name" value="MERR-FAMILY TRANSCRIPTIONAL REGULATOR"/>
    <property type="match status" value="1"/>
</dbReference>
<evidence type="ECO:0000313" key="8">
    <source>
        <dbReference type="Proteomes" id="UP000199309"/>
    </source>
</evidence>
<organism evidence="7 8">
    <name type="scientific">Megasphaera paucivorans</name>
    <dbReference type="NCBI Taxonomy" id="349095"/>
    <lineage>
        <taxon>Bacteria</taxon>
        <taxon>Bacillati</taxon>
        <taxon>Bacillota</taxon>
        <taxon>Negativicutes</taxon>
        <taxon>Veillonellales</taxon>
        <taxon>Veillonellaceae</taxon>
        <taxon>Megasphaera</taxon>
    </lineage>
</organism>
<dbReference type="SUPFAM" id="SSF55136">
    <property type="entry name" value="Probable bacterial effector-binding domain"/>
    <property type="match status" value="1"/>
</dbReference>
<dbReference type="Gene3D" id="1.10.1660.10">
    <property type="match status" value="1"/>
</dbReference>
<dbReference type="STRING" id="349095.SAMN05660299_01130"/>
<evidence type="ECO:0000259" key="6">
    <source>
        <dbReference type="PROSITE" id="PS50937"/>
    </source>
</evidence>
<dbReference type="Gene3D" id="3.20.80.10">
    <property type="entry name" value="Regulatory factor, effector binding domain"/>
    <property type="match status" value="1"/>
</dbReference>
<dbReference type="Proteomes" id="UP000199309">
    <property type="component" value="Unassembled WGS sequence"/>
</dbReference>
<keyword evidence="5" id="KW-0175">Coiled coil</keyword>
<dbReference type="Pfam" id="PF13411">
    <property type="entry name" value="MerR_1"/>
    <property type="match status" value="1"/>
</dbReference>
<feature type="coiled-coil region" evidence="5">
    <location>
        <begin position="81"/>
        <end position="108"/>
    </location>
</feature>
<evidence type="ECO:0000256" key="2">
    <source>
        <dbReference type="ARBA" id="ARBA00023015"/>
    </source>
</evidence>
<feature type="domain" description="HTH merR-type" evidence="6">
    <location>
        <begin position="4"/>
        <end position="74"/>
    </location>
</feature>
<dbReference type="InterPro" id="IPR047057">
    <property type="entry name" value="MerR_fam"/>
</dbReference>
<dbReference type="GO" id="GO:0003677">
    <property type="term" value="F:DNA binding"/>
    <property type="evidence" value="ECO:0007669"/>
    <property type="project" value="UniProtKB-KW"/>
</dbReference>
<evidence type="ECO:0000256" key="3">
    <source>
        <dbReference type="ARBA" id="ARBA00023125"/>
    </source>
</evidence>
<dbReference type="InterPro" id="IPR011256">
    <property type="entry name" value="Reg_factor_effector_dom_sf"/>
</dbReference>
<keyword evidence="8" id="KW-1185">Reference proteome</keyword>
<gene>
    <name evidence="7" type="ORF">SAMN05660299_01130</name>
</gene>
<name>A0A1G9UBQ2_9FIRM</name>
<evidence type="ECO:0000256" key="1">
    <source>
        <dbReference type="ARBA" id="ARBA00022491"/>
    </source>
</evidence>
<dbReference type="PANTHER" id="PTHR30204">
    <property type="entry name" value="REDOX-CYCLING DRUG-SENSING TRANSCRIPTIONAL ACTIVATOR SOXR"/>
    <property type="match status" value="1"/>
</dbReference>
<evidence type="ECO:0000256" key="4">
    <source>
        <dbReference type="ARBA" id="ARBA00023163"/>
    </source>
</evidence>
<sequence length="270" mass="31250">MDLQFTSGQVCKIFGITKQTLLFYDKTGILKPKYKDPNNGYRYYTLAQFDLLYLILSLRETGIPLSKIKSLLAQRTVNETSTILKNQISEIQNKIENLQTAKSRLYKNLIQIKQIEEMKDYEFRVKAVAEQHLLAMPVQYVNGFPDYYLTLLKITERMTSYSIPFYWNVGCITTLEPLEDVKESMFVALDNAIVDQYVRLKPAGNYLCTYHNGPYDTLDDTYDKLLTYIKSNQLMMLGDLYENYIINNLATEDETSYITEISVAISNGVK</sequence>
<protein>
    <submittedName>
        <fullName evidence="7">DNA-binding transcriptional regulator, MerR family</fullName>
    </submittedName>
</protein>
<proteinExistence type="predicted"/>
<keyword evidence="1" id="KW-0678">Repressor</keyword>
<keyword evidence="3 7" id="KW-0238">DNA-binding</keyword>
<dbReference type="OrthoDB" id="9773308at2"/>
<dbReference type="Pfam" id="PF06445">
    <property type="entry name" value="GyrI-like"/>
    <property type="match status" value="1"/>
</dbReference>
<keyword evidence="2" id="KW-0805">Transcription regulation</keyword>
<dbReference type="InterPro" id="IPR000551">
    <property type="entry name" value="MerR-type_HTH_dom"/>
</dbReference>
<dbReference type="InterPro" id="IPR009061">
    <property type="entry name" value="DNA-bd_dom_put_sf"/>
</dbReference>
<evidence type="ECO:0000256" key="5">
    <source>
        <dbReference type="SAM" id="Coils"/>
    </source>
</evidence>
<reference evidence="7 8" key="1">
    <citation type="submission" date="2016-10" db="EMBL/GenBank/DDBJ databases">
        <authorList>
            <person name="de Groot N.N."/>
        </authorList>
    </citation>
    <scope>NUCLEOTIDE SEQUENCE [LARGE SCALE GENOMIC DNA]</scope>
    <source>
        <strain evidence="7 8">DSM 16981</strain>
    </source>
</reference>
<dbReference type="RefSeq" id="WP_091649119.1">
    <property type="nucleotide sequence ID" value="NZ_FNHQ01000009.1"/>
</dbReference>
<dbReference type="InterPro" id="IPR029442">
    <property type="entry name" value="GyrI-like"/>
</dbReference>
<dbReference type="AlphaFoldDB" id="A0A1G9UBQ2"/>
<dbReference type="EMBL" id="FNHQ01000009">
    <property type="protein sequence ID" value="SDM56965.1"/>
    <property type="molecule type" value="Genomic_DNA"/>
</dbReference>